<evidence type="ECO:0000256" key="6">
    <source>
        <dbReference type="HAMAP-Rule" id="MF_03111"/>
    </source>
</evidence>
<dbReference type="Proteomes" id="UP001439008">
    <property type="component" value="Unassembled WGS sequence"/>
</dbReference>
<evidence type="ECO:0000256" key="5">
    <source>
        <dbReference type="ARBA" id="ARBA00023239"/>
    </source>
</evidence>
<evidence type="ECO:0000313" key="8">
    <source>
        <dbReference type="Proteomes" id="UP001439008"/>
    </source>
</evidence>
<evidence type="ECO:0000256" key="2">
    <source>
        <dbReference type="ARBA" id="ARBA00022792"/>
    </source>
</evidence>
<keyword evidence="7" id="KW-0830">Ubiquinone</keyword>
<dbReference type="EC" id="4.1.1.130" evidence="6"/>
<dbReference type="HAMAP" id="MF_03111">
    <property type="entry name" value="Coq4"/>
    <property type="match status" value="1"/>
</dbReference>
<keyword evidence="1 6" id="KW-0831">Ubiquinone biosynthesis</keyword>
<keyword evidence="2 6" id="KW-0999">Mitochondrion inner membrane</keyword>
<keyword evidence="5 6" id="KW-0456">Lyase</keyword>
<dbReference type="InterPro" id="IPR027540">
    <property type="entry name" value="Coq4_euk"/>
</dbReference>
<keyword evidence="6" id="KW-0479">Metal-binding</keyword>
<keyword evidence="4 6" id="KW-0472">Membrane</keyword>
<keyword evidence="8" id="KW-1185">Reference proteome</keyword>
<proteinExistence type="inferred from homology"/>
<protein>
    <recommendedName>
        <fullName evidence="6">Ubiquinone biosynthesis protein COQ4 homolog, mitochondrial</fullName>
    </recommendedName>
    <alternativeName>
        <fullName evidence="6">4-hydroxy-3-methoxy-5-polyprenylbenzoate decarboxylase</fullName>
        <ecNumber evidence="6">4.1.1.130</ecNumber>
    </alternativeName>
    <alternativeName>
        <fullName evidence="6">Coenzyme Q biosynthesis protein 4 homolog</fullName>
    </alternativeName>
</protein>
<dbReference type="PANTHER" id="PTHR12922:SF7">
    <property type="entry name" value="UBIQUINONE BIOSYNTHESIS PROTEIN COQ4 HOMOLOG, MITOCHONDRIAL"/>
    <property type="match status" value="1"/>
</dbReference>
<evidence type="ECO:0000256" key="1">
    <source>
        <dbReference type="ARBA" id="ARBA00022688"/>
    </source>
</evidence>
<comment type="subunit">
    <text evidence="6">Component of a multi-subunit COQ enzyme complex.</text>
</comment>
<evidence type="ECO:0000313" key="7">
    <source>
        <dbReference type="EMBL" id="MES1919133.1"/>
    </source>
</evidence>
<feature type="binding site" evidence="6">
    <location>
        <position position="151"/>
    </location>
    <ligand>
        <name>Zn(2+)</name>
        <dbReference type="ChEBI" id="CHEBI:29105"/>
    </ligand>
</feature>
<dbReference type="Pfam" id="PF05019">
    <property type="entry name" value="Coq4"/>
    <property type="match status" value="1"/>
</dbReference>
<name>A0ABV2AID4_9EUKA</name>
<feature type="binding site" evidence="6">
    <location>
        <position position="150"/>
    </location>
    <ligand>
        <name>Zn(2+)</name>
        <dbReference type="ChEBI" id="CHEBI:29105"/>
    </ligand>
</feature>
<sequence>MPLIYAKHNTQNPKKALAQMISRTPLSNTNLKCWQKALMITGSGILSLANPYRDDLVAALGELTGERALTAIRNKMLKNPTGRAILKEKPKITYKSIDFEMLRNLPKNSFGKVYSDYMTEHGISPDSRKAVKYIKDPELAFVAQRHREVHDFLHVLFGAPTNTFGELALKLFEYLSTGLPMAGAAALFGPLRMSLADNANFFGVAVPWAFYAAQNAVDLMCVRVEDQFEKDFKVLLGELRIVDFPKNLKS</sequence>
<comment type="caution">
    <text evidence="7">The sequence shown here is derived from an EMBL/GenBank/DDBJ whole genome shotgun (WGS) entry which is preliminary data.</text>
</comment>
<dbReference type="InterPro" id="IPR007715">
    <property type="entry name" value="Coq4"/>
</dbReference>
<comment type="similarity">
    <text evidence="6">Belongs to the COQ4 family.</text>
</comment>
<dbReference type="EMBL" id="JBDODL010000207">
    <property type="protein sequence ID" value="MES1919133.1"/>
    <property type="molecule type" value="Genomic_DNA"/>
</dbReference>
<feature type="binding site" evidence="6">
    <location>
        <position position="154"/>
    </location>
    <ligand>
        <name>Zn(2+)</name>
        <dbReference type="ChEBI" id="CHEBI:29105"/>
    </ligand>
</feature>
<comment type="function">
    <text evidence="6">Lyase that catalyzes the C1-decarboxylation of 4-hydroxy-3-methoxy-5-(all-trans-polyprenyl)benzoic acid into 2-methoxy-6-(all-trans-polyprenyl)phenol during ubiquinone biosynthesis.</text>
</comment>
<accession>A0ABV2AID4</accession>
<keyword evidence="3 6" id="KW-0496">Mitochondrion</keyword>
<evidence type="ECO:0000256" key="4">
    <source>
        <dbReference type="ARBA" id="ARBA00023136"/>
    </source>
</evidence>
<gene>
    <name evidence="7" type="primary">COQ4</name>
    <name evidence="7" type="ORF">MHBO_000997</name>
</gene>
<reference evidence="7 8" key="1">
    <citation type="journal article" date="2024" name="BMC Biol.">
        <title>Comparative genomics of Ascetosporea gives new insight into the evolutionary basis for animal parasitism in Rhizaria.</title>
        <authorList>
            <person name="Hiltunen Thoren M."/>
            <person name="Onut-Brannstrom I."/>
            <person name="Alfjorden A."/>
            <person name="Peckova H."/>
            <person name="Swords F."/>
            <person name="Hooper C."/>
            <person name="Holzer A.S."/>
            <person name="Bass D."/>
            <person name="Burki F."/>
        </authorList>
    </citation>
    <scope>NUCLEOTIDE SEQUENCE [LARGE SCALE GENOMIC DNA]</scope>
    <source>
        <strain evidence="7">20-A016</strain>
    </source>
</reference>
<feature type="binding site" evidence="6">
    <location>
        <position position="166"/>
    </location>
    <ligand>
        <name>Zn(2+)</name>
        <dbReference type="ChEBI" id="CHEBI:29105"/>
    </ligand>
</feature>
<keyword evidence="6" id="KW-0862">Zinc</keyword>
<organism evidence="7 8">
    <name type="scientific">Bonamia ostreae</name>
    <dbReference type="NCBI Taxonomy" id="126728"/>
    <lineage>
        <taxon>Eukaryota</taxon>
        <taxon>Sar</taxon>
        <taxon>Rhizaria</taxon>
        <taxon>Endomyxa</taxon>
        <taxon>Ascetosporea</taxon>
        <taxon>Haplosporida</taxon>
        <taxon>Bonamia</taxon>
    </lineage>
</organism>
<comment type="cofactor">
    <cofactor evidence="6">
        <name>Zn(2+)</name>
        <dbReference type="ChEBI" id="CHEBI:29105"/>
    </cofactor>
</comment>
<dbReference type="PANTHER" id="PTHR12922">
    <property type="entry name" value="UBIQUINONE BIOSYNTHESIS PROTEIN"/>
    <property type="match status" value="1"/>
</dbReference>
<comment type="catalytic activity">
    <reaction evidence="6">
        <text>a 4-hydroxy-3-methoxy-5-(all-trans-polyprenyl)benzoate + H(+) = a 2-methoxy-6-(all-trans-polyprenyl)phenol + CO2</text>
        <dbReference type="Rhea" id="RHEA:81179"/>
        <dbReference type="Rhea" id="RHEA-COMP:9551"/>
        <dbReference type="Rhea" id="RHEA-COMP:10931"/>
        <dbReference type="ChEBI" id="CHEBI:15378"/>
        <dbReference type="ChEBI" id="CHEBI:16526"/>
        <dbReference type="ChEBI" id="CHEBI:62731"/>
        <dbReference type="ChEBI" id="CHEBI:84443"/>
        <dbReference type="EC" id="4.1.1.130"/>
    </reaction>
</comment>
<comment type="pathway">
    <text evidence="6">Cofactor biosynthesis; ubiquinone biosynthesis.</text>
</comment>
<comment type="subcellular location">
    <subcellularLocation>
        <location evidence="6">Mitochondrion inner membrane</location>
        <topology evidence="6">Peripheral membrane protein</topology>
        <orientation evidence="6">Matrix side</orientation>
    </subcellularLocation>
</comment>
<evidence type="ECO:0000256" key="3">
    <source>
        <dbReference type="ARBA" id="ARBA00023128"/>
    </source>
</evidence>